<protein>
    <submittedName>
        <fullName evidence="2">Uncharacterized protein</fullName>
    </submittedName>
</protein>
<evidence type="ECO:0000313" key="3">
    <source>
        <dbReference type="Proteomes" id="UP001143391"/>
    </source>
</evidence>
<organism evidence="2 3">
    <name type="scientific">Marinobacter iranensis</name>
    <dbReference type="NCBI Taxonomy" id="2962607"/>
    <lineage>
        <taxon>Bacteria</taxon>
        <taxon>Pseudomonadati</taxon>
        <taxon>Pseudomonadota</taxon>
        <taxon>Gammaproteobacteria</taxon>
        <taxon>Pseudomonadales</taxon>
        <taxon>Marinobacteraceae</taxon>
        <taxon>Marinobacter</taxon>
    </lineage>
</organism>
<evidence type="ECO:0000256" key="1">
    <source>
        <dbReference type="SAM" id="SignalP"/>
    </source>
</evidence>
<comment type="caution">
    <text evidence="2">The sequence shown here is derived from an EMBL/GenBank/DDBJ whole genome shotgun (WGS) entry which is preliminary data.</text>
</comment>
<proteinExistence type="predicted"/>
<feature type="non-terminal residue" evidence="2">
    <location>
        <position position="63"/>
    </location>
</feature>
<feature type="signal peptide" evidence="1">
    <location>
        <begin position="1"/>
        <end position="28"/>
    </location>
</feature>
<dbReference type="EMBL" id="JANCMW010000166">
    <property type="protein sequence ID" value="MDF0752877.1"/>
    <property type="molecule type" value="Genomic_DNA"/>
</dbReference>
<gene>
    <name evidence="2" type="ORF">NLU14_21875</name>
</gene>
<dbReference type="Proteomes" id="UP001143391">
    <property type="component" value="Unassembled WGS sequence"/>
</dbReference>
<dbReference type="RefSeq" id="WP_275710580.1">
    <property type="nucleotide sequence ID" value="NZ_JANCMW010000166.1"/>
</dbReference>
<keyword evidence="3" id="KW-1185">Reference proteome</keyword>
<reference evidence="2" key="1">
    <citation type="submission" date="2022-07" db="EMBL/GenBank/DDBJ databases">
        <title>Marinobacter iranensis a new bacterium isolate from a hipersaline lake in Iran.</title>
        <authorList>
            <person name="Mohammad A.M.A."/>
            <person name="Cristina S.-P."/>
            <person name="Antonio V."/>
        </authorList>
    </citation>
    <scope>NUCLEOTIDE SEQUENCE</scope>
    <source>
        <strain evidence="2">71-i</strain>
    </source>
</reference>
<evidence type="ECO:0000313" key="2">
    <source>
        <dbReference type="EMBL" id="MDF0752877.1"/>
    </source>
</evidence>
<accession>A0ABT5YH18</accession>
<name>A0ABT5YH18_9GAMM</name>
<feature type="chain" id="PRO_5045171924" evidence="1">
    <location>
        <begin position="29"/>
        <end position="63"/>
    </location>
</feature>
<sequence length="63" mass="7136">MNMRGFIRKSGVITVVPYFIMAASIANAADEPEDRSTYCARTAAEHCFNTQGFTSQECEDRYY</sequence>
<keyword evidence="1" id="KW-0732">Signal</keyword>